<dbReference type="SUPFAM" id="SSF52949">
    <property type="entry name" value="Macro domain-like"/>
    <property type="match status" value="1"/>
</dbReference>
<evidence type="ECO:0000256" key="4">
    <source>
        <dbReference type="ARBA" id="ARBA00022438"/>
    </source>
</evidence>
<dbReference type="InterPro" id="IPR023042">
    <property type="entry name" value="Peptidase_M17_leu_NH2_pept"/>
</dbReference>
<dbReference type="GO" id="GO:0003677">
    <property type="term" value="F:DNA binding"/>
    <property type="evidence" value="ECO:0007669"/>
    <property type="project" value="UniProtKB-ARBA"/>
</dbReference>
<dbReference type="GO" id="GO:0006310">
    <property type="term" value="P:DNA recombination"/>
    <property type="evidence" value="ECO:0007669"/>
    <property type="project" value="UniProtKB-ARBA"/>
</dbReference>
<dbReference type="Gene3D" id="3.40.220.10">
    <property type="entry name" value="Leucine Aminopeptidase, subunit E, domain 1"/>
    <property type="match status" value="1"/>
</dbReference>
<evidence type="ECO:0000313" key="11">
    <source>
        <dbReference type="EMBL" id="RPJ65795.1"/>
    </source>
</evidence>
<dbReference type="Pfam" id="PF00883">
    <property type="entry name" value="Peptidase_M17"/>
    <property type="match status" value="1"/>
</dbReference>
<keyword evidence="4 9" id="KW-0031">Aminopeptidase</keyword>
<dbReference type="CDD" id="cd00433">
    <property type="entry name" value="Peptidase_M17"/>
    <property type="match status" value="1"/>
</dbReference>
<dbReference type="Proteomes" id="UP000275281">
    <property type="component" value="Unassembled WGS sequence"/>
</dbReference>
<dbReference type="RefSeq" id="WP_124028426.1">
    <property type="nucleotide sequence ID" value="NZ_JBHRSN010000007.1"/>
</dbReference>
<proteinExistence type="inferred from homology"/>
<dbReference type="OrthoDB" id="9809354at2"/>
<dbReference type="FunFam" id="3.40.220.10:FF:000001">
    <property type="entry name" value="Probable cytosol aminopeptidase"/>
    <property type="match status" value="1"/>
</dbReference>
<feature type="domain" description="Cytosol aminopeptidase" evidence="10">
    <location>
        <begin position="348"/>
        <end position="355"/>
    </location>
</feature>
<evidence type="ECO:0000256" key="1">
    <source>
        <dbReference type="ARBA" id="ARBA00000135"/>
    </source>
</evidence>
<dbReference type="EC" id="3.4.11.10" evidence="9"/>
<keyword evidence="9" id="KW-0963">Cytoplasm</keyword>
<comment type="function">
    <text evidence="9">Presumably involved in the processing and regular turnover of intracellular proteins. Catalyzes the removal of unsubstituted N-terminal amino acids from various peptides.</text>
</comment>
<organism evidence="11 12">
    <name type="scientific">Alteromonas sediminis</name>
    <dbReference type="NCBI Taxonomy" id="2259342"/>
    <lineage>
        <taxon>Bacteria</taxon>
        <taxon>Pseudomonadati</taxon>
        <taxon>Pseudomonadota</taxon>
        <taxon>Gammaproteobacteria</taxon>
        <taxon>Alteromonadales</taxon>
        <taxon>Alteromonadaceae</taxon>
        <taxon>Alteromonas/Salinimonas group</taxon>
        <taxon>Alteromonas</taxon>
    </lineage>
</organism>
<name>A0A3N5YAI7_9ALTE</name>
<dbReference type="Gene3D" id="3.40.630.10">
    <property type="entry name" value="Zn peptidases"/>
    <property type="match status" value="1"/>
</dbReference>
<dbReference type="PROSITE" id="PS00631">
    <property type="entry name" value="CYTOSOL_AP"/>
    <property type="match status" value="1"/>
</dbReference>
<evidence type="ECO:0000313" key="12">
    <source>
        <dbReference type="Proteomes" id="UP000275281"/>
    </source>
</evidence>
<keyword evidence="7 9" id="KW-0378">Hydrolase</keyword>
<evidence type="ECO:0000256" key="3">
    <source>
        <dbReference type="ARBA" id="ARBA00009528"/>
    </source>
</evidence>
<dbReference type="Pfam" id="PF02789">
    <property type="entry name" value="Peptidase_M17_N"/>
    <property type="match status" value="1"/>
</dbReference>
<feature type="binding site" evidence="9">
    <location>
        <position position="268"/>
    </location>
    <ligand>
        <name>Mn(2+)</name>
        <dbReference type="ChEBI" id="CHEBI:29035"/>
        <label>2</label>
    </ligand>
</feature>
<dbReference type="InterPro" id="IPR011356">
    <property type="entry name" value="Leucine_aapep/pepB"/>
</dbReference>
<protein>
    <recommendedName>
        <fullName evidence="9">Probable cytosol aminopeptidase</fullName>
        <ecNumber evidence="9">3.4.11.1</ecNumber>
    </recommendedName>
    <alternativeName>
        <fullName evidence="9">Leucine aminopeptidase</fullName>
        <shortName evidence="9">LAP</shortName>
        <ecNumber evidence="9">3.4.11.10</ecNumber>
    </alternativeName>
    <alternativeName>
        <fullName evidence="9">Leucyl aminopeptidase</fullName>
    </alternativeName>
</protein>
<dbReference type="GO" id="GO:0070006">
    <property type="term" value="F:metalloaminopeptidase activity"/>
    <property type="evidence" value="ECO:0007669"/>
    <property type="project" value="InterPro"/>
</dbReference>
<sequence length="501" mass="54762">MEFSVKSGSPEKQRSACIVVGVFEPRRLTSVAEQLDEISEGYISNLLRKGDLEGKAGQMLLLHHVPNVLSERVLLVGCGKERELDERQYKQIIAKTIKTLNETGSMEAVCFLTELHVKGRDTYWKVRQAVEATQDSLYTFLQLKTKKGEPRRPLRKMVFNVPTRRELHTGEKAVEHGLAISAGAKVTRDVANMPPNICNPAYLWEQAQALGEQYDAIETEVVNEAKMAELGMNAYLAVGRGSDNESMMSIIHHKGGNDGDAPIVFVGKGLTFDSGGISLKPGEAMDEMKYDMGGAATVLGLMHTIAELNLPLNVIGVLAGCENMPDANAYRPGDVLTTMSGQTVEVLNTDAEGRLVLCDALTYVERFEPDSVVDVATLTGACIIALGKHATGLMSTHNPLAHELLNASEQASDRAWRLPLWDEYQEQIESPFADMSNLGGRPAGTITAACFLSRYTKKYHWAHLDIAGTAWVSGKNKGATGRPVPMLTQFLLNRSGMANED</sequence>
<dbReference type="EC" id="3.4.11.1" evidence="9"/>
<dbReference type="InterPro" id="IPR008283">
    <property type="entry name" value="Peptidase_M17_N"/>
</dbReference>
<keyword evidence="12" id="KW-1185">Reference proteome</keyword>
<comment type="similarity">
    <text evidence="3 9">Belongs to the peptidase M17 family.</text>
</comment>
<dbReference type="SUPFAM" id="SSF53187">
    <property type="entry name" value="Zn-dependent exopeptidases"/>
    <property type="match status" value="1"/>
</dbReference>
<keyword evidence="5 9" id="KW-0645">Protease</keyword>
<dbReference type="NCBIfam" id="NF002074">
    <property type="entry name" value="PRK00913.1-4"/>
    <property type="match status" value="1"/>
</dbReference>
<dbReference type="GO" id="GO:0006355">
    <property type="term" value="P:regulation of DNA-templated transcription"/>
    <property type="evidence" value="ECO:0007669"/>
    <property type="project" value="UniProtKB-ARBA"/>
</dbReference>
<dbReference type="InterPro" id="IPR043472">
    <property type="entry name" value="Macro_dom-like"/>
</dbReference>
<dbReference type="EMBL" id="RPOK01000004">
    <property type="protein sequence ID" value="RPJ65795.1"/>
    <property type="molecule type" value="Genomic_DNA"/>
</dbReference>
<feature type="binding site" evidence="9">
    <location>
        <position position="352"/>
    </location>
    <ligand>
        <name>Mn(2+)</name>
        <dbReference type="ChEBI" id="CHEBI:29035"/>
        <label>2</label>
    </ligand>
</feature>
<gene>
    <name evidence="9" type="primary">pepA</name>
    <name evidence="11" type="ORF">DRW07_13350</name>
</gene>
<comment type="catalytic activity">
    <reaction evidence="2 9">
        <text>Release of an N-terminal amino acid, preferentially leucine, but not glutamic or aspartic acids.</text>
        <dbReference type="EC" id="3.4.11.10"/>
    </reaction>
</comment>
<comment type="caution">
    <text evidence="11">The sequence shown here is derived from an EMBL/GenBank/DDBJ whole genome shotgun (WGS) entry which is preliminary data.</text>
</comment>
<feature type="binding site" evidence="9">
    <location>
        <position position="273"/>
    </location>
    <ligand>
        <name>Mn(2+)</name>
        <dbReference type="ChEBI" id="CHEBI:29035"/>
        <label>1</label>
    </ligand>
</feature>
<evidence type="ECO:0000256" key="7">
    <source>
        <dbReference type="ARBA" id="ARBA00022801"/>
    </source>
</evidence>
<feature type="active site" evidence="9">
    <location>
        <position position="280"/>
    </location>
</feature>
<dbReference type="FunFam" id="3.40.630.10:FF:000004">
    <property type="entry name" value="Probable cytosol aminopeptidase"/>
    <property type="match status" value="1"/>
</dbReference>
<accession>A0A3N5YAI7</accession>
<dbReference type="PRINTS" id="PR00481">
    <property type="entry name" value="LAMNOPPTDASE"/>
</dbReference>
<evidence type="ECO:0000256" key="6">
    <source>
        <dbReference type="ARBA" id="ARBA00022723"/>
    </source>
</evidence>
<feature type="binding site" evidence="9">
    <location>
        <position position="273"/>
    </location>
    <ligand>
        <name>Mn(2+)</name>
        <dbReference type="ChEBI" id="CHEBI:29035"/>
        <label>2</label>
    </ligand>
</feature>
<evidence type="ECO:0000256" key="5">
    <source>
        <dbReference type="ARBA" id="ARBA00022670"/>
    </source>
</evidence>
<comment type="subcellular location">
    <subcellularLocation>
        <location evidence="9">Cytoplasm</location>
    </subcellularLocation>
</comment>
<keyword evidence="6 9" id="KW-0479">Metal-binding</keyword>
<dbReference type="HAMAP" id="MF_00181">
    <property type="entry name" value="Cytosol_peptidase_M17"/>
    <property type="match status" value="1"/>
</dbReference>
<feature type="binding site" evidence="9">
    <location>
        <position position="291"/>
    </location>
    <ligand>
        <name>Mn(2+)</name>
        <dbReference type="ChEBI" id="CHEBI:29035"/>
        <label>2</label>
    </ligand>
</feature>
<evidence type="ECO:0000256" key="8">
    <source>
        <dbReference type="ARBA" id="ARBA00023211"/>
    </source>
</evidence>
<dbReference type="GO" id="GO:0005737">
    <property type="term" value="C:cytoplasm"/>
    <property type="evidence" value="ECO:0007669"/>
    <property type="project" value="UniProtKB-SubCell"/>
</dbReference>
<dbReference type="AlphaFoldDB" id="A0A3N5YAI7"/>
<reference evidence="11 12" key="1">
    <citation type="submission" date="2018-11" db="EMBL/GenBank/DDBJ databases">
        <authorList>
            <person name="Ye M.-Q."/>
            <person name="Du Z.-J."/>
        </authorList>
    </citation>
    <scope>NUCLEOTIDE SEQUENCE [LARGE SCALE GENOMIC DNA]</scope>
    <source>
        <strain evidence="11 12">U0105</strain>
    </source>
</reference>
<evidence type="ECO:0000259" key="10">
    <source>
        <dbReference type="PROSITE" id="PS00631"/>
    </source>
</evidence>
<feature type="active site" evidence="9">
    <location>
        <position position="354"/>
    </location>
</feature>
<keyword evidence="8 9" id="KW-0464">Manganese</keyword>
<comment type="catalytic activity">
    <reaction evidence="1 9">
        <text>Release of an N-terminal amino acid, Xaa-|-Yaa-, in which Xaa is preferably Leu, but may be other amino acids including Pro although not Arg or Lys, and Yaa may be Pro. Amino acid amides and methyl esters are also readily hydrolyzed, but rates on arylamides are exceedingly low.</text>
        <dbReference type="EC" id="3.4.11.1"/>
    </reaction>
</comment>
<feature type="binding site" evidence="9">
    <location>
        <position position="352"/>
    </location>
    <ligand>
        <name>Mn(2+)</name>
        <dbReference type="ChEBI" id="CHEBI:29035"/>
        <label>1</label>
    </ligand>
</feature>
<dbReference type="GO" id="GO:0030145">
    <property type="term" value="F:manganese ion binding"/>
    <property type="evidence" value="ECO:0007669"/>
    <property type="project" value="UniProtKB-UniRule"/>
</dbReference>
<dbReference type="GO" id="GO:0006508">
    <property type="term" value="P:proteolysis"/>
    <property type="evidence" value="ECO:0007669"/>
    <property type="project" value="UniProtKB-KW"/>
</dbReference>
<comment type="cofactor">
    <cofactor evidence="9">
        <name>Mn(2+)</name>
        <dbReference type="ChEBI" id="CHEBI:29035"/>
    </cofactor>
    <text evidence="9">Binds 2 manganese ions per subunit.</text>
</comment>
<dbReference type="NCBIfam" id="NF002072">
    <property type="entry name" value="PRK00913.1-1"/>
    <property type="match status" value="1"/>
</dbReference>
<feature type="binding site" evidence="9">
    <location>
        <position position="350"/>
    </location>
    <ligand>
        <name>Mn(2+)</name>
        <dbReference type="ChEBI" id="CHEBI:29035"/>
        <label>1</label>
    </ligand>
</feature>
<evidence type="ECO:0000256" key="9">
    <source>
        <dbReference type="HAMAP-Rule" id="MF_00181"/>
    </source>
</evidence>
<dbReference type="InterPro" id="IPR000819">
    <property type="entry name" value="Peptidase_M17_C"/>
</dbReference>
<dbReference type="PANTHER" id="PTHR11963">
    <property type="entry name" value="LEUCINE AMINOPEPTIDASE-RELATED"/>
    <property type="match status" value="1"/>
</dbReference>
<evidence type="ECO:0000256" key="2">
    <source>
        <dbReference type="ARBA" id="ARBA00000967"/>
    </source>
</evidence>
<dbReference type="PANTHER" id="PTHR11963:SF23">
    <property type="entry name" value="CYTOSOL AMINOPEPTIDASE"/>
    <property type="match status" value="1"/>
</dbReference>